<keyword evidence="3" id="KW-0285">Flavoprotein</keyword>
<dbReference type="PANTHER" id="PTHR42913">
    <property type="entry name" value="APOPTOSIS-INDUCING FACTOR 1"/>
    <property type="match status" value="1"/>
</dbReference>
<evidence type="ECO:0000256" key="2">
    <source>
        <dbReference type="ARBA" id="ARBA00005272"/>
    </source>
</evidence>
<keyword evidence="5" id="KW-0560">Oxidoreductase</keyword>
<dbReference type="InterPro" id="IPR051169">
    <property type="entry name" value="NADH-Q_oxidoreductase"/>
</dbReference>
<keyword evidence="8" id="KW-1185">Reference proteome</keyword>
<dbReference type="PRINTS" id="PR00469">
    <property type="entry name" value="PNDRDTASEII"/>
</dbReference>
<dbReference type="InterPro" id="IPR023753">
    <property type="entry name" value="FAD/NAD-binding_dom"/>
</dbReference>
<feature type="domain" description="FAD/NAD(P)-binding" evidence="6">
    <location>
        <begin position="6"/>
        <end position="270"/>
    </location>
</feature>
<evidence type="ECO:0000256" key="5">
    <source>
        <dbReference type="ARBA" id="ARBA00023002"/>
    </source>
</evidence>
<dbReference type="PANTHER" id="PTHR42913:SF3">
    <property type="entry name" value="64 KDA MITOCHONDRIAL NADH DEHYDROGENASE (EUROFUNG)"/>
    <property type="match status" value="1"/>
</dbReference>
<evidence type="ECO:0000313" key="7">
    <source>
        <dbReference type="EMBL" id="QDB79919.1"/>
    </source>
</evidence>
<comment type="similarity">
    <text evidence="2">Belongs to the NADH dehydrogenase family.</text>
</comment>
<sequence>MTRTTDVVVVGGGYAGVVAANRLSTAPNLQVTLVNPRSTFVQRIRLHQRTAGTHDAVTDFADVLAPTVRLTVDTVTRVDLPSRTLVLDSGAAARYDYLVYAVGSHSAPSPVPGASGHAHPLSTLEQAQALQHSLAATSPAEPLVVVGGGATGIETAAELAETGRPVTVVTRGEVGTYLHPGARREVRRQLERLGVTLLEGVTVGAVTSRSVHLSDGRELPSAVTVWTAGFGVPDLAARSGLSTDAVGRVLTDETLTSVDDERVVAAGDSAAPSGLAYRMSCAAALPLGAHAAATVLRRVAGEEPTRFSVPMPGQCLSLGRRAGILQLSRRDDTATPVYVGGRLGAWLKESVTAGNLASLGMVARYPGLIASLTTVHDPRRARRVADHTAAAAATRAD</sequence>
<evidence type="ECO:0000256" key="4">
    <source>
        <dbReference type="ARBA" id="ARBA00022827"/>
    </source>
</evidence>
<dbReference type="EMBL" id="CP040899">
    <property type="protein sequence ID" value="QDB79919.1"/>
    <property type="molecule type" value="Genomic_DNA"/>
</dbReference>
<proteinExistence type="inferred from homology"/>
<dbReference type="Gene3D" id="3.50.50.100">
    <property type="match status" value="1"/>
</dbReference>
<reference evidence="7 8" key="1">
    <citation type="submission" date="2019-05" db="EMBL/GenBank/DDBJ databases">
        <title>Georgenia *** sp. nov., and Georgenia *** sp. nov., isolated from the intestinal contents of plateau pika (Ochotona curzoniae) in the Qinghai-Tibet plateau of China.</title>
        <authorList>
            <person name="Tian Z."/>
        </authorList>
    </citation>
    <scope>NUCLEOTIDE SEQUENCE [LARGE SCALE GENOMIC DNA]</scope>
    <source>
        <strain evidence="7 8">Z294</strain>
    </source>
</reference>
<organism evidence="7 8">
    <name type="scientific">Georgenia wutianyii</name>
    <dbReference type="NCBI Taxonomy" id="2585135"/>
    <lineage>
        <taxon>Bacteria</taxon>
        <taxon>Bacillati</taxon>
        <taxon>Actinomycetota</taxon>
        <taxon>Actinomycetes</taxon>
        <taxon>Micrococcales</taxon>
        <taxon>Bogoriellaceae</taxon>
        <taxon>Georgenia</taxon>
    </lineage>
</organism>
<keyword evidence="4" id="KW-0274">FAD</keyword>
<dbReference type="SUPFAM" id="SSF51905">
    <property type="entry name" value="FAD/NAD(P)-binding domain"/>
    <property type="match status" value="1"/>
</dbReference>
<dbReference type="Proteomes" id="UP000313948">
    <property type="component" value="Chromosome"/>
</dbReference>
<dbReference type="RefSeq" id="WP_139948834.1">
    <property type="nucleotide sequence ID" value="NZ_CP040899.1"/>
</dbReference>
<evidence type="ECO:0000313" key="8">
    <source>
        <dbReference type="Proteomes" id="UP000313948"/>
    </source>
</evidence>
<gene>
    <name evidence="7" type="ORF">FE251_11440</name>
</gene>
<dbReference type="Pfam" id="PF07992">
    <property type="entry name" value="Pyr_redox_2"/>
    <property type="match status" value="1"/>
</dbReference>
<dbReference type="InterPro" id="IPR036188">
    <property type="entry name" value="FAD/NAD-bd_sf"/>
</dbReference>
<dbReference type="PRINTS" id="PR00368">
    <property type="entry name" value="FADPNR"/>
</dbReference>
<comment type="cofactor">
    <cofactor evidence="1">
        <name>FAD</name>
        <dbReference type="ChEBI" id="CHEBI:57692"/>
    </cofactor>
</comment>
<evidence type="ECO:0000256" key="3">
    <source>
        <dbReference type="ARBA" id="ARBA00022630"/>
    </source>
</evidence>
<name>A0ABX5VS02_9MICO</name>
<accession>A0ABX5VS02</accession>
<evidence type="ECO:0000259" key="6">
    <source>
        <dbReference type="Pfam" id="PF07992"/>
    </source>
</evidence>
<protein>
    <submittedName>
        <fullName evidence="7">FAD-dependent oxidoreductase</fullName>
    </submittedName>
</protein>
<evidence type="ECO:0000256" key="1">
    <source>
        <dbReference type="ARBA" id="ARBA00001974"/>
    </source>
</evidence>